<evidence type="ECO:0000313" key="1">
    <source>
        <dbReference type="EMBL" id="QHK19395.1"/>
    </source>
</evidence>
<evidence type="ECO:0008006" key="3">
    <source>
        <dbReference type="Google" id="ProtNLM"/>
    </source>
</evidence>
<organism evidence="1 2">
    <name type="scientific">Pseudarthrobacter psychrotolerans</name>
    <dbReference type="NCBI Taxonomy" id="2697569"/>
    <lineage>
        <taxon>Bacteria</taxon>
        <taxon>Bacillati</taxon>
        <taxon>Actinomycetota</taxon>
        <taxon>Actinomycetes</taxon>
        <taxon>Micrococcales</taxon>
        <taxon>Micrococcaceae</taxon>
        <taxon>Pseudarthrobacter</taxon>
    </lineage>
</organism>
<accession>A0A6P1NFK2</accession>
<dbReference type="NCBIfam" id="TIGR01725">
    <property type="entry name" value="phge_HK97_gp10"/>
    <property type="match status" value="1"/>
</dbReference>
<reference evidence="1 2" key="1">
    <citation type="submission" date="2020-01" db="EMBL/GenBank/DDBJ databases">
        <title>Pseudarthrobacter psychrotolerans sp. nov., isolated from antarctic soil.</title>
        <authorList>
            <person name="Shin Y."/>
            <person name="Park W."/>
        </authorList>
    </citation>
    <scope>NUCLEOTIDE SEQUENCE [LARGE SCALE GENOMIC DNA]</scope>
    <source>
        <strain evidence="1 2">YJ56</strain>
    </source>
</reference>
<evidence type="ECO:0000313" key="2">
    <source>
        <dbReference type="Proteomes" id="UP000464186"/>
    </source>
</evidence>
<name>A0A6P1NFK2_9MICC</name>
<dbReference type="KEGG" id="psey:GU243_06155"/>
<proteinExistence type="predicted"/>
<dbReference type="AlphaFoldDB" id="A0A6P1NFK2"/>
<keyword evidence="2" id="KW-1185">Reference proteome</keyword>
<dbReference type="InterPro" id="IPR010064">
    <property type="entry name" value="HK97-gp10_tail"/>
</dbReference>
<protein>
    <recommendedName>
        <fullName evidence="3">HK97 gp10 family phage protein</fullName>
    </recommendedName>
</protein>
<dbReference type="Pfam" id="PF04883">
    <property type="entry name" value="HK97-gp10_like"/>
    <property type="match status" value="1"/>
</dbReference>
<dbReference type="Proteomes" id="UP000464186">
    <property type="component" value="Chromosome"/>
</dbReference>
<dbReference type="EMBL" id="CP047898">
    <property type="protein sequence ID" value="QHK19395.1"/>
    <property type="molecule type" value="Genomic_DNA"/>
</dbReference>
<gene>
    <name evidence="1" type="ORF">GU243_06155</name>
</gene>
<sequence length="124" mass="12945">MTSFEIDGSEFTRLADQLERAGEAVSFLVRGAVKKATLDIAADAKNFAPVDTGNLKNSIHTSLAGSNANVAQGTIQAQANYSKYVEFGTSRTAPQAFMGPAADRNEPALQQALGQIAETLGGAL</sequence>